<accession>X8JBX0</accession>
<protein>
    <submittedName>
        <fullName evidence="2">Plasma membrane H(+)-ATPase, putative</fullName>
    </submittedName>
</protein>
<evidence type="ECO:0000313" key="3">
    <source>
        <dbReference type="Proteomes" id="UP000030108"/>
    </source>
</evidence>
<sequence>MVSLTTRGPVALRGDRFLQPQPAPPSSQRIRYPPTLATDKLTIDKDLVKTYCGGFELIGLLAIFDPPRDNDKQTINDAIALGV</sequence>
<gene>
    <name evidence="2" type="ORF">RSOL_388250</name>
</gene>
<evidence type="ECO:0000256" key="1">
    <source>
        <dbReference type="SAM" id="MobiDB-lite"/>
    </source>
</evidence>
<name>X8JBX0_9AGAM</name>
<evidence type="ECO:0000313" key="2">
    <source>
        <dbReference type="EMBL" id="EUC61212.1"/>
    </source>
</evidence>
<dbReference type="EMBL" id="JATN01000319">
    <property type="protein sequence ID" value="EUC61212.1"/>
    <property type="molecule type" value="Genomic_DNA"/>
</dbReference>
<proteinExistence type="predicted"/>
<reference evidence="3" key="1">
    <citation type="journal article" date="2014" name="Genome Announc.">
        <title>Draft genome sequence of the plant-pathogenic soil fungus Rhizoctonia solani anastomosis group 3 strain Rhs1AP.</title>
        <authorList>
            <person name="Cubeta M.A."/>
            <person name="Thomas E."/>
            <person name="Dean R.A."/>
            <person name="Jabaji S."/>
            <person name="Neate S.M."/>
            <person name="Tavantzis S."/>
            <person name="Toda T."/>
            <person name="Vilgalys R."/>
            <person name="Bharathan N."/>
            <person name="Fedorova-Abrams N."/>
            <person name="Pakala S.B."/>
            <person name="Pakala S.M."/>
            <person name="Zafar N."/>
            <person name="Joardar V."/>
            <person name="Losada L."/>
            <person name="Nierman W.C."/>
        </authorList>
    </citation>
    <scope>NUCLEOTIDE SEQUENCE [LARGE SCALE GENOMIC DNA]</scope>
    <source>
        <strain evidence="3">AG-3</strain>
    </source>
</reference>
<feature type="non-terminal residue" evidence="2">
    <location>
        <position position="83"/>
    </location>
</feature>
<feature type="region of interest" description="Disordered" evidence="1">
    <location>
        <begin position="13"/>
        <end position="32"/>
    </location>
</feature>
<comment type="caution">
    <text evidence="2">The sequence shown here is derived from an EMBL/GenBank/DDBJ whole genome shotgun (WGS) entry which is preliminary data.</text>
</comment>
<organism evidence="2 3">
    <name type="scientific">Rhizoctonia solani AG-3 Rhs1AP</name>
    <dbReference type="NCBI Taxonomy" id="1086054"/>
    <lineage>
        <taxon>Eukaryota</taxon>
        <taxon>Fungi</taxon>
        <taxon>Dikarya</taxon>
        <taxon>Basidiomycota</taxon>
        <taxon>Agaricomycotina</taxon>
        <taxon>Agaricomycetes</taxon>
        <taxon>Cantharellales</taxon>
        <taxon>Ceratobasidiaceae</taxon>
        <taxon>Rhizoctonia</taxon>
    </lineage>
</organism>
<dbReference type="AlphaFoldDB" id="X8JBX0"/>
<dbReference type="Proteomes" id="UP000030108">
    <property type="component" value="Unassembled WGS sequence"/>
</dbReference>